<dbReference type="InterPro" id="IPR013597">
    <property type="entry name" value="Mat_intron_G2"/>
</dbReference>
<dbReference type="Pfam" id="PF01844">
    <property type="entry name" value="HNH"/>
    <property type="match status" value="1"/>
</dbReference>
<sequence>MNTHISVSTIPHPTGWHTIDWKACHARVRKLQLRIAKATRQQQWRQVRELQRILTRSFSGKAVAVRRVTENTGKRTPGIDGKIWHTPKEKWEGICSLNLCGYRPQPLRRIHIPKSNGKTRPLGIPTMRDRAMQALWLLALEPVSETTADHNSYGFRPMRSTHDAIESIFLRMSQKVSPKWILEGDIKGCFDNISHDWLLSHIPMDRRLLKKWLKAGYMERGVFNHTNSGTPQGGIISPVLANMALDGLEKELMQTFRKSGYHSAKHQVNYVRYADDFICSGSSRELLENEVRPLIAAFMRERGLELSEEKTAITHIDKGFDFLGQNVRKYNGKMLIKPSKKNLKNFLCKVREIIKRNPTLPAWKLIGQLNPVIRGWATYHRHVVAKETFNYVDTQIWRAIWRWCVRRHPRKGLRWIAGRYFSFEGRRWIFKAITPEGKILTLFRAMETPIKRHIKIKGEATPYTPGMEIYFERRLDLIWKGKSKKMKTVVQLWKRQGKHCPQCGQPITNQTGWNIHHRIRKVMGGSDELTNLELLHPNCHRQLHSREAGAHRKHLQ</sequence>
<dbReference type="Pfam" id="PF13655">
    <property type="entry name" value="RVT_N"/>
    <property type="match status" value="1"/>
</dbReference>
<dbReference type="PANTHER" id="PTHR34047:SF10">
    <property type="entry name" value="GROUP II INTRON-ASSOCIATED OPEN READING FRAME"/>
    <property type="match status" value="1"/>
</dbReference>
<reference evidence="3" key="1">
    <citation type="submission" date="2018-12" db="EMBL/GenBank/DDBJ databases">
        <authorList>
            <person name="Feng Y."/>
        </authorList>
    </citation>
    <scope>NUCLEOTIDE SEQUENCE</scope>
    <source>
        <strain evidence="3">K195</strain>
        <plasmid evidence="3">pK195_KPC</plasmid>
    </source>
</reference>
<feature type="domain" description="Reverse transcriptase" evidence="2">
    <location>
        <begin position="93"/>
        <end position="327"/>
    </location>
</feature>
<dbReference type="SUPFAM" id="SSF56672">
    <property type="entry name" value="DNA/RNA polymerases"/>
    <property type="match status" value="1"/>
</dbReference>
<dbReference type="EC" id="2.7.7.49" evidence="3"/>
<proteinExistence type="inferred from homology"/>
<dbReference type="CDD" id="cd00085">
    <property type="entry name" value="HNHc"/>
    <property type="match status" value="1"/>
</dbReference>
<evidence type="ECO:0000256" key="1">
    <source>
        <dbReference type="ARBA" id="ARBA00034120"/>
    </source>
</evidence>
<dbReference type="GO" id="GO:0003676">
    <property type="term" value="F:nucleic acid binding"/>
    <property type="evidence" value="ECO:0007669"/>
    <property type="project" value="InterPro"/>
</dbReference>
<evidence type="ECO:0000313" key="3">
    <source>
        <dbReference type="EMBL" id="QIQ11161.1"/>
    </source>
</evidence>
<dbReference type="Pfam" id="PF00078">
    <property type="entry name" value="RVT_1"/>
    <property type="match status" value="1"/>
</dbReference>
<dbReference type="GO" id="GO:0008270">
    <property type="term" value="F:zinc ion binding"/>
    <property type="evidence" value="ECO:0007669"/>
    <property type="project" value="InterPro"/>
</dbReference>
<dbReference type="GO" id="GO:0003964">
    <property type="term" value="F:RNA-directed DNA polymerase activity"/>
    <property type="evidence" value="ECO:0007669"/>
    <property type="project" value="UniProtKB-EC"/>
</dbReference>
<protein>
    <submittedName>
        <fullName evidence="3">LtrA</fullName>
        <ecNumber evidence="3">2.7.7.49</ecNumber>
    </submittedName>
</protein>
<dbReference type="InterPro" id="IPR003615">
    <property type="entry name" value="HNH_nuc"/>
</dbReference>
<dbReference type="InterPro" id="IPR051083">
    <property type="entry name" value="GrpII_Intron_Splice-Mob/Def"/>
</dbReference>
<keyword evidence="3" id="KW-0614">Plasmid</keyword>
<dbReference type="AlphaFoldDB" id="A0A6G9HKB8"/>
<name>A0A6G9HKB8_KLEPN</name>
<dbReference type="InterPro" id="IPR030931">
    <property type="entry name" value="Group_II_RT_mat"/>
</dbReference>
<organism evidence="3">
    <name type="scientific">Klebsiella pneumoniae</name>
    <dbReference type="NCBI Taxonomy" id="573"/>
    <lineage>
        <taxon>Bacteria</taxon>
        <taxon>Pseudomonadati</taxon>
        <taxon>Pseudomonadota</taxon>
        <taxon>Gammaproteobacteria</taxon>
        <taxon>Enterobacterales</taxon>
        <taxon>Enterobacteriaceae</taxon>
        <taxon>Klebsiella/Raoultella group</taxon>
        <taxon>Klebsiella</taxon>
        <taxon>Klebsiella pneumoniae complex</taxon>
    </lineage>
</organism>
<dbReference type="PROSITE" id="PS50878">
    <property type="entry name" value="RT_POL"/>
    <property type="match status" value="1"/>
</dbReference>
<dbReference type="InterPro" id="IPR002711">
    <property type="entry name" value="HNH"/>
</dbReference>
<geneLocation type="plasmid" evidence="3">
    <name>pK195_KPC</name>
</geneLocation>
<dbReference type="GO" id="GO:0004519">
    <property type="term" value="F:endonuclease activity"/>
    <property type="evidence" value="ECO:0007669"/>
    <property type="project" value="InterPro"/>
</dbReference>
<dbReference type="NCBIfam" id="TIGR04416">
    <property type="entry name" value="group_II_RT_mat"/>
    <property type="match status" value="1"/>
</dbReference>
<dbReference type="InterPro" id="IPR000477">
    <property type="entry name" value="RT_dom"/>
</dbReference>
<keyword evidence="3" id="KW-0548">Nucleotidyltransferase</keyword>
<dbReference type="Gene3D" id="1.10.30.50">
    <property type="match status" value="1"/>
</dbReference>
<comment type="similarity">
    <text evidence="1">Belongs to the bacterial reverse transcriptase family.</text>
</comment>
<accession>A0A6G9HKB8</accession>
<dbReference type="CDD" id="cd01651">
    <property type="entry name" value="RT_G2_intron"/>
    <property type="match status" value="1"/>
</dbReference>
<evidence type="ECO:0000259" key="2">
    <source>
        <dbReference type="PROSITE" id="PS50878"/>
    </source>
</evidence>
<keyword evidence="3" id="KW-0808">Transferase</keyword>
<dbReference type="InterPro" id="IPR025960">
    <property type="entry name" value="RVT_N"/>
</dbReference>
<dbReference type="PANTHER" id="PTHR34047">
    <property type="entry name" value="NUCLEAR INTRON MATURASE 1, MITOCHONDRIAL-RELATED"/>
    <property type="match status" value="1"/>
</dbReference>
<dbReference type="Pfam" id="PF08388">
    <property type="entry name" value="GIIM"/>
    <property type="match status" value="1"/>
</dbReference>
<dbReference type="SMART" id="SM00507">
    <property type="entry name" value="HNHc"/>
    <property type="match status" value="1"/>
</dbReference>
<dbReference type="InterPro" id="IPR043502">
    <property type="entry name" value="DNA/RNA_pol_sf"/>
</dbReference>
<dbReference type="EMBL" id="MK312242">
    <property type="protein sequence ID" value="QIQ11161.1"/>
    <property type="molecule type" value="Genomic_DNA"/>
</dbReference>
<dbReference type="RefSeq" id="WP_181713525.1">
    <property type="nucleotide sequence ID" value="NZ_MK312242.1"/>
</dbReference>